<evidence type="ECO:0000256" key="1">
    <source>
        <dbReference type="PROSITE-ProRule" id="PRU00371"/>
    </source>
</evidence>
<dbReference type="Pfam" id="PF10545">
    <property type="entry name" value="MADF_DNA_bdg"/>
    <property type="match status" value="1"/>
</dbReference>
<evidence type="ECO:0000256" key="2">
    <source>
        <dbReference type="SAM" id="MobiDB-lite"/>
    </source>
</evidence>
<dbReference type="RefSeq" id="XP_005094779.1">
    <property type="nucleotide sequence ID" value="XM_005094722.3"/>
</dbReference>
<dbReference type="PROSITE" id="PS51029">
    <property type="entry name" value="MADF"/>
    <property type="match status" value="1"/>
</dbReference>
<organism evidence="5 6">
    <name type="scientific">Aplysia californica</name>
    <name type="common">California sea hare</name>
    <dbReference type="NCBI Taxonomy" id="6500"/>
    <lineage>
        <taxon>Eukaryota</taxon>
        <taxon>Metazoa</taxon>
        <taxon>Spiralia</taxon>
        <taxon>Lophotrochozoa</taxon>
        <taxon>Mollusca</taxon>
        <taxon>Gastropoda</taxon>
        <taxon>Heterobranchia</taxon>
        <taxon>Euthyneura</taxon>
        <taxon>Tectipleura</taxon>
        <taxon>Aplysiida</taxon>
        <taxon>Aplysioidea</taxon>
        <taxon>Aplysiidae</taxon>
        <taxon>Aplysia</taxon>
    </lineage>
</organism>
<dbReference type="PROSITE" id="PS51031">
    <property type="entry name" value="BESS"/>
    <property type="match status" value="1"/>
</dbReference>
<feature type="domain" description="MADF" evidence="3">
    <location>
        <begin position="5"/>
        <end position="95"/>
    </location>
</feature>
<dbReference type="InterPro" id="IPR039353">
    <property type="entry name" value="TF_Adf1"/>
</dbReference>
<dbReference type="Proteomes" id="UP000694888">
    <property type="component" value="Unplaced"/>
</dbReference>
<dbReference type="SMART" id="SM00595">
    <property type="entry name" value="MADF"/>
    <property type="match status" value="1"/>
</dbReference>
<proteinExistence type="predicted"/>
<dbReference type="PANTHER" id="PTHR12243">
    <property type="entry name" value="MADF DOMAIN TRANSCRIPTION FACTOR"/>
    <property type="match status" value="1"/>
</dbReference>
<protein>
    <submittedName>
        <fullName evidence="6">Transcription factor Adf-1 isoform X1</fullName>
    </submittedName>
</protein>
<dbReference type="InterPro" id="IPR004210">
    <property type="entry name" value="BESS_motif"/>
</dbReference>
<evidence type="ECO:0000313" key="5">
    <source>
        <dbReference type="Proteomes" id="UP000694888"/>
    </source>
</evidence>
<dbReference type="GeneID" id="101849913"/>
<feature type="domain" description="BESS" evidence="4">
    <location>
        <begin position="201"/>
        <end position="240"/>
    </location>
</feature>
<comment type="subcellular location">
    <subcellularLocation>
        <location evidence="1">Nucleus</location>
    </subcellularLocation>
</comment>
<sequence>MEVGALIEAVRKRQVLYNRGDDDNSNRVLINQIWKEVAEEVGTDDATAKKKWAVLRDSFRKHHKKKTTFKSGSGGKGPKKWYLYNNLLFLVPFVDGRSTSTTSNLVEGLKNEQECQRASFHQEETLDDNLSSASPGRPNSSSLEDSRPGPSCTPNATIQPLAPLPKKKRPHSQARQDSLSPFDVEMLNALKVLQKQRKARPDDDEQFLLSLLPALKSLDPVSKFELRGELNATALKYLRRTQQPSQSQGQGHPSRLNYQQSPSSVTTEDSFQDS</sequence>
<feature type="region of interest" description="Disordered" evidence="2">
    <location>
        <begin position="123"/>
        <end position="180"/>
    </location>
</feature>
<dbReference type="InterPro" id="IPR006578">
    <property type="entry name" value="MADF-dom"/>
</dbReference>
<name>A0ABM0JJ14_APLCA</name>
<feature type="compositionally biased region" description="Low complexity" evidence="2">
    <location>
        <begin position="131"/>
        <end position="142"/>
    </location>
</feature>
<feature type="compositionally biased region" description="Polar residues" evidence="2">
    <location>
        <begin position="256"/>
        <end position="274"/>
    </location>
</feature>
<feature type="compositionally biased region" description="Low complexity" evidence="2">
    <location>
        <begin position="242"/>
        <end position="254"/>
    </location>
</feature>
<reference evidence="6" key="1">
    <citation type="submission" date="2025-08" db="UniProtKB">
        <authorList>
            <consortium name="RefSeq"/>
        </authorList>
    </citation>
    <scope>IDENTIFICATION</scope>
</reference>
<accession>A0ABM0JJ14</accession>
<evidence type="ECO:0000259" key="3">
    <source>
        <dbReference type="PROSITE" id="PS51029"/>
    </source>
</evidence>
<evidence type="ECO:0000259" key="4">
    <source>
        <dbReference type="PROSITE" id="PS51031"/>
    </source>
</evidence>
<keyword evidence="5" id="KW-1185">Reference proteome</keyword>
<dbReference type="Pfam" id="PF02944">
    <property type="entry name" value="BESS"/>
    <property type="match status" value="1"/>
</dbReference>
<gene>
    <name evidence="6" type="primary">LOC101849913</name>
</gene>
<feature type="region of interest" description="Disordered" evidence="2">
    <location>
        <begin position="238"/>
        <end position="274"/>
    </location>
</feature>
<dbReference type="PANTHER" id="PTHR12243:SF67">
    <property type="entry name" value="COREPRESSOR OF PANGOLIN, ISOFORM A-RELATED"/>
    <property type="match status" value="1"/>
</dbReference>
<keyword evidence="1" id="KW-0539">Nucleus</keyword>
<evidence type="ECO:0000313" key="6">
    <source>
        <dbReference type="RefSeq" id="XP_005094779.1"/>
    </source>
</evidence>